<organism evidence="7 8">
    <name type="scientific">Prauserella cavernicola</name>
    <dbReference type="NCBI Taxonomy" id="2800127"/>
    <lineage>
        <taxon>Bacteria</taxon>
        <taxon>Bacillati</taxon>
        <taxon>Actinomycetota</taxon>
        <taxon>Actinomycetes</taxon>
        <taxon>Pseudonocardiales</taxon>
        <taxon>Pseudonocardiaceae</taxon>
        <taxon>Prauserella</taxon>
    </lineage>
</organism>
<dbReference type="Gene3D" id="3.40.50.2000">
    <property type="entry name" value="Glycogen Phosphorylase B"/>
    <property type="match status" value="2"/>
</dbReference>
<sequence length="426" mass="47253">MNVLFVSYPEKTHFLPMVPVAWALRTAGHEVRVASQPGFSEVITQAGLTAVPVGTDRDSQRMLQAHPDYLDLRGPRAEDGDMWREGAQESNWEHLREEYESAVQWWHRMDNFPLIADLVDFARHWKPDLVVWEPSTYAGAIAAKACGAAHARLTNGPDVLGGCRETYLRVMNQQPPENRDDPLANWLGRYAREAGGEFTEDMATGHFTIEQLPGSLRVDADLEYVPVRYVPYGGPAVLPRWLWDDPPTRPRVALTLGTTATERFDGYSIDVRAVLDALAGLDVEVVATIPESEQLKLGSLPGNVRAVPFVPLHALVPTCSAVIHHAGFGTLCTTALHGVPQLILPWDFFDEAELADRVAEHGGGLVVHRTDDVGTVVRDSLVRILDEPEFAERARALSTEMRDLPTPNELVARLEELVTKYRGPRG</sequence>
<evidence type="ECO:0000259" key="5">
    <source>
        <dbReference type="Pfam" id="PF06722"/>
    </source>
</evidence>
<feature type="domain" description="Erythromycin biosynthesis protein CIII-like N-terminal" evidence="6">
    <location>
        <begin position="22"/>
        <end position="257"/>
    </location>
</feature>
<protein>
    <submittedName>
        <fullName evidence="7">Activator-dependent family glycosyltransferase</fullName>
    </submittedName>
</protein>
<evidence type="ECO:0000313" key="8">
    <source>
        <dbReference type="Proteomes" id="UP000635245"/>
    </source>
</evidence>
<dbReference type="GO" id="GO:0008194">
    <property type="term" value="F:UDP-glycosyltransferase activity"/>
    <property type="evidence" value="ECO:0007669"/>
    <property type="project" value="InterPro"/>
</dbReference>
<dbReference type="GO" id="GO:0016758">
    <property type="term" value="F:hexosyltransferase activity"/>
    <property type="evidence" value="ECO:0007669"/>
    <property type="project" value="UniProtKB-ARBA"/>
</dbReference>
<feature type="domain" description="Erythromycin biosynthesis protein CIII-like C-terminal" evidence="5">
    <location>
        <begin position="273"/>
        <end position="417"/>
    </location>
</feature>
<keyword evidence="2" id="KW-0328">Glycosyltransferase</keyword>
<dbReference type="InterPro" id="IPR002213">
    <property type="entry name" value="UDP_glucos_trans"/>
</dbReference>
<dbReference type="AlphaFoldDB" id="A0A934V8K3"/>
<dbReference type="Pfam" id="PF21036">
    <property type="entry name" value="EryCIII-like_N"/>
    <property type="match status" value="1"/>
</dbReference>
<dbReference type="Proteomes" id="UP000635245">
    <property type="component" value="Unassembled WGS sequence"/>
</dbReference>
<evidence type="ECO:0000313" key="7">
    <source>
        <dbReference type="EMBL" id="MBK1787858.1"/>
    </source>
</evidence>
<evidence type="ECO:0000256" key="3">
    <source>
        <dbReference type="ARBA" id="ARBA00022679"/>
    </source>
</evidence>
<dbReference type="InterPro" id="IPR010610">
    <property type="entry name" value="EryCIII-like_C"/>
</dbReference>
<keyword evidence="8" id="KW-1185">Reference proteome</keyword>
<dbReference type="PANTHER" id="PTHR48050:SF13">
    <property type="entry name" value="STEROL 3-BETA-GLUCOSYLTRANSFERASE UGT80A2"/>
    <property type="match status" value="1"/>
</dbReference>
<dbReference type="FunFam" id="3.40.50.2000:FF:000072">
    <property type="entry name" value="Glycosyl transferase"/>
    <property type="match status" value="1"/>
</dbReference>
<evidence type="ECO:0000256" key="4">
    <source>
        <dbReference type="ARBA" id="ARBA00023194"/>
    </source>
</evidence>
<gene>
    <name evidence="7" type="ORF">JHE00_26310</name>
</gene>
<comment type="caution">
    <text evidence="7">The sequence shown here is derived from an EMBL/GenBank/DDBJ whole genome shotgun (WGS) entry which is preliminary data.</text>
</comment>
<dbReference type="Pfam" id="PF06722">
    <property type="entry name" value="EryCIII-like_C"/>
    <property type="match status" value="1"/>
</dbReference>
<dbReference type="PANTHER" id="PTHR48050">
    <property type="entry name" value="STEROL 3-BETA-GLUCOSYLTRANSFERASE"/>
    <property type="match status" value="1"/>
</dbReference>
<dbReference type="CDD" id="cd03784">
    <property type="entry name" value="GT1_Gtf-like"/>
    <property type="match status" value="1"/>
</dbReference>
<dbReference type="SUPFAM" id="SSF53756">
    <property type="entry name" value="UDP-Glycosyltransferase/glycogen phosphorylase"/>
    <property type="match status" value="1"/>
</dbReference>
<evidence type="ECO:0000256" key="1">
    <source>
        <dbReference type="ARBA" id="ARBA00006962"/>
    </source>
</evidence>
<dbReference type="InterPro" id="IPR050426">
    <property type="entry name" value="Glycosyltransferase_28"/>
</dbReference>
<keyword evidence="4" id="KW-0045">Antibiotic biosynthesis</keyword>
<dbReference type="GO" id="GO:0017000">
    <property type="term" value="P:antibiotic biosynthetic process"/>
    <property type="evidence" value="ECO:0007669"/>
    <property type="project" value="UniProtKB-KW"/>
</dbReference>
<dbReference type="RefSeq" id="WP_200322999.1">
    <property type="nucleotide sequence ID" value="NZ_JAENJH010000008.1"/>
</dbReference>
<evidence type="ECO:0000256" key="2">
    <source>
        <dbReference type="ARBA" id="ARBA00022676"/>
    </source>
</evidence>
<reference evidence="7" key="1">
    <citation type="submission" date="2020-12" db="EMBL/GenBank/DDBJ databases">
        <title>Prauserella sp. ASG 168, a novel actinomycete isolated from cave rock.</title>
        <authorList>
            <person name="Suriyachadkun C."/>
        </authorList>
    </citation>
    <scope>NUCLEOTIDE SEQUENCE</scope>
    <source>
        <strain evidence="7">ASG 168</strain>
    </source>
</reference>
<name>A0A934V8K3_9PSEU</name>
<comment type="similarity">
    <text evidence="1">Belongs to the glycosyltransferase 28 family.</text>
</comment>
<keyword evidence="3" id="KW-0808">Transferase</keyword>
<proteinExistence type="inferred from homology"/>
<dbReference type="InterPro" id="IPR030953">
    <property type="entry name" value="Glycosyl_450act"/>
</dbReference>
<accession>A0A934V8K3</accession>
<dbReference type="InterPro" id="IPR048284">
    <property type="entry name" value="EryCIII-like_N"/>
</dbReference>
<dbReference type="NCBIfam" id="TIGR04516">
    <property type="entry name" value="glycosyl_450act"/>
    <property type="match status" value="1"/>
</dbReference>
<dbReference type="EMBL" id="JAENJH010000008">
    <property type="protein sequence ID" value="MBK1787858.1"/>
    <property type="molecule type" value="Genomic_DNA"/>
</dbReference>
<evidence type="ECO:0000259" key="6">
    <source>
        <dbReference type="Pfam" id="PF21036"/>
    </source>
</evidence>